<dbReference type="SUPFAM" id="SSF56935">
    <property type="entry name" value="Porins"/>
    <property type="match status" value="1"/>
</dbReference>
<dbReference type="PROSITE" id="PS52016">
    <property type="entry name" value="TONB_DEPENDENT_REC_3"/>
    <property type="match status" value="1"/>
</dbReference>
<accession>A0A066ZQ38</accession>
<evidence type="ECO:0000313" key="19">
    <source>
        <dbReference type="Proteomes" id="UP000027341"/>
    </source>
</evidence>
<feature type="short sequence motif" description="TonB C-terminal box" evidence="13">
    <location>
        <begin position="684"/>
        <end position="701"/>
    </location>
</feature>
<keyword evidence="8" id="KW-0406">Ion transport</keyword>
<evidence type="ECO:0000256" key="14">
    <source>
        <dbReference type="RuleBase" id="RU003357"/>
    </source>
</evidence>
<evidence type="ECO:0000259" key="16">
    <source>
        <dbReference type="Pfam" id="PF00593"/>
    </source>
</evidence>
<dbReference type="Proteomes" id="UP000027341">
    <property type="component" value="Unassembled WGS sequence"/>
</dbReference>
<keyword evidence="2 12" id="KW-0813">Transport</keyword>
<name>A0A066ZQ38_HYDMR</name>
<dbReference type="InterPro" id="IPR000531">
    <property type="entry name" value="Beta-barrel_TonB"/>
</dbReference>
<keyword evidence="9 14" id="KW-0798">TonB box</keyword>
<keyword evidence="11 12" id="KW-0998">Cell outer membrane</keyword>
<proteinExistence type="inferred from homology"/>
<reference evidence="18 19" key="1">
    <citation type="submission" date="2014-04" db="EMBL/GenBank/DDBJ databases">
        <title>Draft genome sequence of Hydrogenovibrio marinus MH-110, a model organism for aerobic H2 metabolism.</title>
        <authorList>
            <person name="Cha H.J."/>
            <person name="Jo B.H."/>
            <person name="Hwang B.H."/>
        </authorList>
    </citation>
    <scope>NUCLEOTIDE SEQUENCE [LARGE SCALE GENOMIC DNA]</scope>
    <source>
        <strain evidence="18 19">MH-110</strain>
    </source>
</reference>
<evidence type="ECO:0000256" key="9">
    <source>
        <dbReference type="ARBA" id="ARBA00023077"/>
    </source>
</evidence>
<evidence type="ECO:0000256" key="8">
    <source>
        <dbReference type="ARBA" id="ARBA00023065"/>
    </source>
</evidence>
<evidence type="ECO:0000256" key="13">
    <source>
        <dbReference type="PROSITE-ProRule" id="PRU10144"/>
    </source>
</evidence>
<evidence type="ECO:0000256" key="7">
    <source>
        <dbReference type="ARBA" id="ARBA00023004"/>
    </source>
</evidence>
<keyword evidence="6 15" id="KW-0732">Signal</keyword>
<dbReference type="GO" id="GO:0006826">
    <property type="term" value="P:iron ion transport"/>
    <property type="evidence" value="ECO:0007669"/>
    <property type="project" value="UniProtKB-KW"/>
</dbReference>
<dbReference type="InterPro" id="IPR036942">
    <property type="entry name" value="Beta-barrel_TonB_sf"/>
</dbReference>
<dbReference type="PANTHER" id="PTHR32552">
    <property type="entry name" value="FERRICHROME IRON RECEPTOR-RELATED"/>
    <property type="match status" value="1"/>
</dbReference>
<keyword evidence="7" id="KW-0408">Iron</keyword>
<feature type="domain" description="TonB-dependent receptor plug" evidence="17">
    <location>
        <begin position="54"/>
        <end position="159"/>
    </location>
</feature>
<dbReference type="RefSeq" id="WP_051623050.1">
    <property type="nucleotide sequence ID" value="NZ_AP020335.1"/>
</dbReference>
<dbReference type="Gene3D" id="2.40.170.20">
    <property type="entry name" value="TonB-dependent receptor, beta-barrel domain"/>
    <property type="match status" value="1"/>
</dbReference>
<evidence type="ECO:0000313" key="18">
    <source>
        <dbReference type="EMBL" id="KDN95933.1"/>
    </source>
</evidence>
<evidence type="ECO:0000259" key="17">
    <source>
        <dbReference type="Pfam" id="PF07715"/>
    </source>
</evidence>
<evidence type="ECO:0000256" key="1">
    <source>
        <dbReference type="ARBA" id="ARBA00004571"/>
    </source>
</evidence>
<evidence type="ECO:0000256" key="10">
    <source>
        <dbReference type="ARBA" id="ARBA00023136"/>
    </source>
</evidence>
<evidence type="ECO:0008006" key="20">
    <source>
        <dbReference type="Google" id="ProtNLM"/>
    </source>
</evidence>
<keyword evidence="19" id="KW-1185">Reference proteome</keyword>
<evidence type="ECO:0000256" key="3">
    <source>
        <dbReference type="ARBA" id="ARBA00022452"/>
    </source>
</evidence>
<organism evidence="18 19">
    <name type="scientific">Hydrogenovibrio marinus</name>
    <dbReference type="NCBI Taxonomy" id="28885"/>
    <lineage>
        <taxon>Bacteria</taxon>
        <taxon>Pseudomonadati</taxon>
        <taxon>Pseudomonadota</taxon>
        <taxon>Gammaproteobacteria</taxon>
        <taxon>Thiotrichales</taxon>
        <taxon>Piscirickettsiaceae</taxon>
        <taxon>Hydrogenovibrio</taxon>
    </lineage>
</organism>
<dbReference type="Pfam" id="PF07715">
    <property type="entry name" value="Plug"/>
    <property type="match status" value="1"/>
</dbReference>
<evidence type="ECO:0000256" key="2">
    <source>
        <dbReference type="ARBA" id="ARBA00022448"/>
    </source>
</evidence>
<evidence type="ECO:0000256" key="4">
    <source>
        <dbReference type="ARBA" id="ARBA00022496"/>
    </source>
</evidence>
<dbReference type="STRING" id="28885.EI16_06490"/>
<keyword evidence="5 12" id="KW-0812">Transmembrane</keyword>
<dbReference type="Pfam" id="PF00593">
    <property type="entry name" value="TonB_dep_Rec_b-barrel"/>
    <property type="match status" value="1"/>
</dbReference>
<evidence type="ECO:0000256" key="6">
    <source>
        <dbReference type="ARBA" id="ARBA00022729"/>
    </source>
</evidence>
<dbReference type="AlphaFoldDB" id="A0A066ZQ38"/>
<keyword evidence="4" id="KW-0410">Iron transport</keyword>
<evidence type="ECO:0000256" key="5">
    <source>
        <dbReference type="ARBA" id="ARBA00022692"/>
    </source>
</evidence>
<sequence length="701" mass="79136">MKFRNTKSFIKHLVPLLSLTVLANTAQAEDKAHSSETKLAPVTVQADLRGAEESKLPVSTTVMDAANLQDRGANQLEDVLLQTPNVNFAGQDARAKHIQIRGMGERDDYTGAPNPSVGLAIDGIDFSGIGMISNLFDVKQVEVLRGPQSTRYGDTAIAGLINIQTNDPTPYQENMIETSIGNGSLTEVGLMTSGPFSDKKDSPQYRVAIQKHYDNGFRDNVYLHRDDTNKHDELNVRGKLRFFPTEKSQLDLTLLHADYNDGYDAWSLNNTLTTLSDQPGKDTQRTHAGAIKYQYFGQVATLTSTTTAANSDMIYSYDQDWTYKGYYSTPFTGTFKDAKNRSSFSQELRWVSQPNARIFNKSTDWLFGVFASRLEEKNKIDSDFNDNGTQYPWHVTSKYEVNKFAGFGQLDTHFSSKTVLTTGVRLEHHESKFNSTDGDSFKPNENLVGANISLTQTLTQHQSAYVSVARGYKAGGFNPGLPTNKKYLTYYKTETAMNYEIGHRMNLANNRLKTQFDVFYMDRQNPQFDGYTYIGSNYVFYTENFDKATNYGLEGQLDWQVNDQWKTFANLGLLNTTVKGSSSSGAFTIDGRQQPHAPNYQFLLGGQYRSHGYVARLEYTGMDAFYFSNSNNARSKPYQIVNARVGYETKSWDATLWVKNLTDERYATRGFFFGNDPTWTNKKYIRLGDPRSFGITTHVYF</sequence>
<dbReference type="InterPro" id="IPR010917">
    <property type="entry name" value="TonB_rcpt_CS"/>
</dbReference>
<evidence type="ECO:0000256" key="11">
    <source>
        <dbReference type="ARBA" id="ARBA00023237"/>
    </source>
</evidence>
<dbReference type="GO" id="GO:0009279">
    <property type="term" value="C:cell outer membrane"/>
    <property type="evidence" value="ECO:0007669"/>
    <property type="project" value="UniProtKB-SubCell"/>
</dbReference>
<comment type="caution">
    <text evidence="18">The sequence shown here is derived from an EMBL/GenBank/DDBJ whole genome shotgun (WGS) entry which is preliminary data.</text>
</comment>
<feature type="domain" description="TonB-dependent receptor-like beta-barrel" evidence="16">
    <location>
        <begin position="259"/>
        <end position="661"/>
    </location>
</feature>
<dbReference type="PANTHER" id="PTHR32552:SF81">
    <property type="entry name" value="TONB-DEPENDENT OUTER MEMBRANE RECEPTOR"/>
    <property type="match status" value="1"/>
</dbReference>
<keyword evidence="10 12" id="KW-0472">Membrane</keyword>
<dbReference type="InterPro" id="IPR012910">
    <property type="entry name" value="Plug_dom"/>
</dbReference>
<evidence type="ECO:0000256" key="12">
    <source>
        <dbReference type="PROSITE-ProRule" id="PRU01360"/>
    </source>
</evidence>
<dbReference type="InterPro" id="IPR039426">
    <property type="entry name" value="TonB-dep_rcpt-like"/>
</dbReference>
<dbReference type="PROSITE" id="PS01156">
    <property type="entry name" value="TONB_DEPENDENT_REC_2"/>
    <property type="match status" value="1"/>
</dbReference>
<dbReference type="EMBL" id="JMIU01000001">
    <property type="protein sequence ID" value="KDN95933.1"/>
    <property type="molecule type" value="Genomic_DNA"/>
</dbReference>
<evidence type="ECO:0000256" key="15">
    <source>
        <dbReference type="SAM" id="SignalP"/>
    </source>
</evidence>
<comment type="subcellular location">
    <subcellularLocation>
        <location evidence="1 12">Cell outer membrane</location>
        <topology evidence="1 12">Multi-pass membrane protein</topology>
    </subcellularLocation>
</comment>
<keyword evidence="3 12" id="KW-1134">Transmembrane beta strand</keyword>
<gene>
    <name evidence="18" type="ORF">EI16_06490</name>
</gene>
<comment type="similarity">
    <text evidence="12 14">Belongs to the TonB-dependent receptor family.</text>
</comment>
<feature type="chain" id="PRO_5001632367" description="TonB-dependent receptor" evidence="15">
    <location>
        <begin position="29"/>
        <end position="701"/>
    </location>
</feature>
<feature type="signal peptide" evidence="15">
    <location>
        <begin position="1"/>
        <end position="28"/>
    </location>
</feature>
<protein>
    <recommendedName>
        <fullName evidence="20">TonB-dependent receptor</fullName>
    </recommendedName>
</protein>